<evidence type="ECO:0000313" key="4">
    <source>
        <dbReference type="Proteomes" id="UP000186341"/>
    </source>
</evidence>
<feature type="compositionally biased region" description="Basic and acidic residues" evidence="1">
    <location>
        <begin position="56"/>
        <end position="77"/>
    </location>
</feature>
<protein>
    <recommendedName>
        <fullName evidence="5">Lipoprotein</fullName>
    </recommendedName>
</protein>
<feature type="compositionally biased region" description="Polar residues" evidence="1">
    <location>
        <begin position="94"/>
        <end position="108"/>
    </location>
</feature>
<gene>
    <name evidence="3" type="ORF">BO222_06550</name>
</gene>
<feature type="chain" id="PRO_5038895105" description="Lipoprotein" evidence="2">
    <location>
        <begin position="24"/>
        <end position="282"/>
    </location>
</feature>
<evidence type="ECO:0000256" key="1">
    <source>
        <dbReference type="SAM" id="MobiDB-lite"/>
    </source>
</evidence>
<dbReference type="AlphaFoldDB" id="A0A1U7NFW5"/>
<keyword evidence="2" id="KW-0732">Signal</keyword>
<name>A0A1U7NFW5_9FIRM</name>
<dbReference type="PROSITE" id="PS51257">
    <property type="entry name" value="PROKAR_LIPOPROTEIN"/>
    <property type="match status" value="1"/>
</dbReference>
<evidence type="ECO:0000256" key="2">
    <source>
        <dbReference type="SAM" id="SignalP"/>
    </source>
</evidence>
<dbReference type="Proteomes" id="UP000186341">
    <property type="component" value="Unassembled WGS sequence"/>
</dbReference>
<evidence type="ECO:0008006" key="5">
    <source>
        <dbReference type="Google" id="ProtNLM"/>
    </source>
</evidence>
<dbReference type="EMBL" id="MPJW01000133">
    <property type="protein sequence ID" value="OLU39538.1"/>
    <property type="molecule type" value="Genomic_DNA"/>
</dbReference>
<feature type="compositionally biased region" description="Polar residues" evidence="1">
    <location>
        <begin position="26"/>
        <end position="38"/>
    </location>
</feature>
<dbReference type="RefSeq" id="WP_075819501.1">
    <property type="nucleotide sequence ID" value="NZ_CAOUMU010000028.1"/>
</dbReference>
<proteinExistence type="predicted"/>
<accession>A0A1U7NFW5</accession>
<comment type="caution">
    <text evidence="3">The sequence shown here is derived from an EMBL/GenBank/DDBJ whole genome shotgun (WGS) entry which is preliminary data.</text>
</comment>
<feature type="signal peptide" evidence="2">
    <location>
        <begin position="1"/>
        <end position="23"/>
    </location>
</feature>
<organism evidence="3 4">
    <name type="scientific">Ileibacterium valens</name>
    <dbReference type="NCBI Taxonomy" id="1862668"/>
    <lineage>
        <taxon>Bacteria</taxon>
        <taxon>Bacillati</taxon>
        <taxon>Bacillota</taxon>
        <taxon>Erysipelotrichia</taxon>
        <taxon>Erysipelotrichales</taxon>
        <taxon>Erysipelotrichaceae</taxon>
        <taxon>Ileibacterium</taxon>
    </lineage>
</organism>
<evidence type="ECO:0000313" key="3">
    <source>
        <dbReference type="EMBL" id="OLU39538.1"/>
    </source>
</evidence>
<feature type="region of interest" description="Disordered" evidence="1">
    <location>
        <begin position="24"/>
        <end position="136"/>
    </location>
</feature>
<dbReference type="OrthoDB" id="10017765at2"/>
<keyword evidence="4" id="KW-1185">Reference proteome</keyword>
<reference evidence="3 4" key="1">
    <citation type="submission" date="2016-11" db="EMBL/GenBank/DDBJ databases">
        <title>Description of two novel members of the family Erysipelotrichaceae: Ileibacterium lipovorans gen. nov., sp. nov. and Dubosiella newyorkensis, gen. nov., sp. nov.</title>
        <authorList>
            <person name="Cox L.M."/>
            <person name="Sohn J."/>
            <person name="Tyrrell K.L."/>
            <person name="Citron D.M."/>
            <person name="Lawson P.A."/>
            <person name="Patel N.B."/>
            <person name="Iizumi T."/>
            <person name="Perez-Perez G.I."/>
            <person name="Goldstein E.J."/>
            <person name="Blaser M.J."/>
        </authorList>
    </citation>
    <scope>NUCLEOTIDE SEQUENCE [LARGE SCALE GENOMIC DNA]</scope>
    <source>
        <strain evidence="3 4">NYU-BL-A3</strain>
    </source>
</reference>
<feature type="compositionally biased region" description="Polar residues" evidence="1">
    <location>
        <begin position="124"/>
        <end position="136"/>
    </location>
</feature>
<dbReference type="GeneID" id="82202859"/>
<sequence length="282" mass="30453">MQRVSRKLYCSALALFLIGSALTGCGSAQNQEPASSDNKSAEVEKTDSNLSGSEDDSSKKQSNESSAKDKSDNKQSSKDNQANEDSDSTESEKSNSNQQTINSNVQNESADDSSADSSQKSAQTESTNSDASDTLNNTKQNVQQLMASEISGRIAQAFNERGYSTTPIEFETSNTGNEVAYFEAEVEGGQVDVFVTSANSAQMAKKTFDANVLADKTNGMAIMNDWENNGNTVYVIRNNMANMNFVEVLDTKQSSAIHIVDQLPEQLDPVLKVLDAVSYPVQ</sequence>